<reference evidence="1" key="1">
    <citation type="journal article" date="2023" name="G3 (Bethesda)">
        <title>A reference genome for the long-term kleptoplast-retaining sea slug Elysia crispata morphotype clarki.</title>
        <authorList>
            <person name="Eastman K.E."/>
            <person name="Pendleton A.L."/>
            <person name="Shaikh M.A."/>
            <person name="Suttiyut T."/>
            <person name="Ogas R."/>
            <person name="Tomko P."/>
            <person name="Gavelis G."/>
            <person name="Widhalm J.R."/>
            <person name="Wisecaver J.H."/>
        </authorList>
    </citation>
    <scope>NUCLEOTIDE SEQUENCE</scope>
    <source>
        <strain evidence="1">ECLA1</strain>
    </source>
</reference>
<dbReference type="EMBL" id="JAWDGP010002165">
    <property type="protein sequence ID" value="KAK3785150.1"/>
    <property type="molecule type" value="Genomic_DNA"/>
</dbReference>
<gene>
    <name evidence="1" type="ORF">RRG08_021950</name>
</gene>
<comment type="caution">
    <text evidence="1">The sequence shown here is derived from an EMBL/GenBank/DDBJ whole genome shotgun (WGS) entry which is preliminary data.</text>
</comment>
<proteinExistence type="predicted"/>
<sequence>MFQKRMNDSSPGVTVGQQGLTTGLIDSTSTETFLGVVIVRWPPKVHWFSHHSTYKGWSAKTLSSVSGHYVYMCGSELVHVS</sequence>
<evidence type="ECO:0000313" key="1">
    <source>
        <dbReference type="EMBL" id="KAK3785150.1"/>
    </source>
</evidence>
<protein>
    <submittedName>
        <fullName evidence="1">Uncharacterized protein</fullName>
    </submittedName>
</protein>
<keyword evidence="2" id="KW-1185">Reference proteome</keyword>
<evidence type="ECO:0000313" key="2">
    <source>
        <dbReference type="Proteomes" id="UP001283361"/>
    </source>
</evidence>
<accession>A0AAE1AC06</accession>
<dbReference type="AlphaFoldDB" id="A0AAE1AC06"/>
<dbReference type="Proteomes" id="UP001283361">
    <property type="component" value="Unassembled WGS sequence"/>
</dbReference>
<organism evidence="1 2">
    <name type="scientific">Elysia crispata</name>
    <name type="common">lettuce slug</name>
    <dbReference type="NCBI Taxonomy" id="231223"/>
    <lineage>
        <taxon>Eukaryota</taxon>
        <taxon>Metazoa</taxon>
        <taxon>Spiralia</taxon>
        <taxon>Lophotrochozoa</taxon>
        <taxon>Mollusca</taxon>
        <taxon>Gastropoda</taxon>
        <taxon>Heterobranchia</taxon>
        <taxon>Euthyneura</taxon>
        <taxon>Panpulmonata</taxon>
        <taxon>Sacoglossa</taxon>
        <taxon>Placobranchoidea</taxon>
        <taxon>Plakobranchidae</taxon>
        <taxon>Elysia</taxon>
    </lineage>
</organism>
<name>A0AAE1AC06_9GAST</name>